<keyword evidence="2 6" id="KW-0378">Hydrolase</keyword>
<evidence type="ECO:0000256" key="1">
    <source>
        <dbReference type="ARBA" id="ARBA00009865"/>
    </source>
</evidence>
<keyword evidence="3 6" id="KW-0326">Glycosidase</keyword>
<dbReference type="InterPro" id="IPR006710">
    <property type="entry name" value="Glyco_hydro_43"/>
</dbReference>
<organism evidence="9 10">
    <name type="scientific">Cellulomonas oligotrophica</name>
    <dbReference type="NCBI Taxonomy" id="931536"/>
    <lineage>
        <taxon>Bacteria</taxon>
        <taxon>Bacillati</taxon>
        <taxon>Actinomycetota</taxon>
        <taxon>Actinomycetes</taxon>
        <taxon>Micrococcales</taxon>
        <taxon>Cellulomonadaceae</taxon>
        <taxon>Cellulomonas</taxon>
    </lineage>
</organism>
<reference evidence="8 11" key="2">
    <citation type="submission" date="2021-01" db="EMBL/GenBank/DDBJ databases">
        <title>Whole genome shotgun sequence of Cellulomonas oligotrophica NBRC 109435.</title>
        <authorList>
            <person name="Komaki H."/>
            <person name="Tamura T."/>
        </authorList>
    </citation>
    <scope>NUCLEOTIDE SEQUENCE [LARGE SCALE GENOMIC DNA]</scope>
    <source>
        <strain evidence="8 11">NBRC 109435</strain>
    </source>
</reference>
<dbReference type="EMBL" id="JACCBK010000001">
    <property type="protein sequence ID" value="NYD86925.1"/>
    <property type="molecule type" value="Genomic_DNA"/>
</dbReference>
<dbReference type="CDD" id="cd18617">
    <property type="entry name" value="GH43_XynB-like"/>
    <property type="match status" value="1"/>
</dbReference>
<dbReference type="EMBL" id="BONN01000003">
    <property type="protein sequence ID" value="GIG32289.1"/>
    <property type="molecule type" value="Genomic_DNA"/>
</dbReference>
<comment type="caution">
    <text evidence="9">The sequence shown here is derived from an EMBL/GenBank/DDBJ whole genome shotgun (WGS) entry which is preliminary data.</text>
</comment>
<evidence type="ECO:0000313" key="8">
    <source>
        <dbReference type="EMBL" id="GIG32289.1"/>
    </source>
</evidence>
<evidence type="ECO:0000256" key="5">
    <source>
        <dbReference type="PIRSR" id="PIRSR606710-2"/>
    </source>
</evidence>
<dbReference type="PANTHER" id="PTHR42812">
    <property type="entry name" value="BETA-XYLOSIDASE"/>
    <property type="match status" value="1"/>
</dbReference>
<evidence type="ECO:0000313" key="10">
    <source>
        <dbReference type="Proteomes" id="UP000577956"/>
    </source>
</evidence>
<feature type="active site" description="Proton acceptor" evidence="4">
    <location>
        <position position="27"/>
    </location>
</feature>
<keyword evidence="11" id="KW-1185">Reference proteome</keyword>
<evidence type="ECO:0000256" key="4">
    <source>
        <dbReference type="PIRSR" id="PIRSR606710-1"/>
    </source>
</evidence>
<comment type="similarity">
    <text evidence="1 6">Belongs to the glycosyl hydrolase 43 family.</text>
</comment>
<dbReference type="AlphaFoldDB" id="A0A7Y9FGR7"/>
<evidence type="ECO:0000256" key="6">
    <source>
        <dbReference type="RuleBase" id="RU361187"/>
    </source>
</evidence>
<keyword evidence="8" id="KW-0031">Aminopeptidase</keyword>
<name>A0A7Y9FGR7_9CELL</name>
<protein>
    <submittedName>
        <fullName evidence="8">Glycoside hydrolase 43 family protein</fullName>
    </submittedName>
</protein>
<dbReference type="PANTHER" id="PTHR42812:SF12">
    <property type="entry name" value="BETA-XYLOSIDASE-RELATED"/>
    <property type="match status" value="1"/>
</dbReference>
<dbReference type="Gene3D" id="2.115.10.20">
    <property type="entry name" value="Glycosyl hydrolase domain, family 43"/>
    <property type="match status" value="1"/>
</dbReference>
<feature type="site" description="Important for catalytic activity, responsible for pKa modulation of the active site Glu and correct orientation of both the proton donor and substrate" evidence="5">
    <location>
        <position position="135"/>
    </location>
</feature>
<accession>A0A7Y9FGR7</accession>
<dbReference type="Proteomes" id="UP000577956">
    <property type="component" value="Unassembled WGS sequence"/>
</dbReference>
<evidence type="ECO:0000313" key="11">
    <source>
        <dbReference type="Proteomes" id="UP000618382"/>
    </source>
</evidence>
<dbReference type="InterPro" id="IPR023296">
    <property type="entry name" value="Glyco_hydro_beta-prop_sf"/>
</dbReference>
<evidence type="ECO:0000313" key="9">
    <source>
        <dbReference type="EMBL" id="NYD86925.1"/>
    </source>
</evidence>
<dbReference type="Proteomes" id="UP000618382">
    <property type="component" value="Unassembled WGS sequence"/>
</dbReference>
<evidence type="ECO:0000256" key="3">
    <source>
        <dbReference type="ARBA" id="ARBA00023295"/>
    </source>
</evidence>
<dbReference type="Pfam" id="PF04616">
    <property type="entry name" value="Glyco_hydro_43"/>
    <property type="match status" value="1"/>
</dbReference>
<dbReference type="SUPFAM" id="SSF75005">
    <property type="entry name" value="Arabinanase/levansucrase/invertase"/>
    <property type="match status" value="1"/>
</dbReference>
<dbReference type="Pfam" id="PF17851">
    <property type="entry name" value="GH43_C2"/>
    <property type="match status" value="1"/>
</dbReference>
<dbReference type="GO" id="GO:0004177">
    <property type="term" value="F:aminopeptidase activity"/>
    <property type="evidence" value="ECO:0007669"/>
    <property type="project" value="UniProtKB-KW"/>
</dbReference>
<dbReference type="Gene3D" id="2.60.120.200">
    <property type="match status" value="1"/>
</dbReference>
<dbReference type="GO" id="GO:0004553">
    <property type="term" value="F:hydrolase activity, hydrolyzing O-glycosyl compounds"/>
    <property type="evidence" value="ECO:0007669"/>
    <property type="project" value="InterPro"/>
</dbReference>
<evidence type="ECO:0000259" key="7">
    <source>
        <dbReference type="Pfam" id="PF17851"/>
    </source>
</evidence>
<dbReference type="GO" id="GO:0005975">
    <property type="term" value="P:carbohydrate metabolic process"/>
    <property type="evidence" value="ECO:0007669"/>
    <property type="project" value="InterPro"/>
</dbReference>
<gene>
    <name evidence="9" type="ORF">BKA21_002474</name>
    <name evidence="8" type="ORF">Col01nite_14480</name>
</gene>
<feature type="active site" description="Proton donor" evidence="4">
    <location>
        <position position="184"/>
    </location>
</feature>
<proteinExistence type="inferred from homology"/>
<reference evidence="9 10" key="1">
    <citation type="submission" date="2020-07" db="EMBL/GenBank/DDBJ databases">
        <title>Sequencing the genomes of 1000 actinobacteria strains.</title>
        <authorList>
            <person name="Klenk H.-P."/>
        </authorList>
    </citation>
    <scope>NUCLEOTIDE SEQUENCE [LARGE SCALE GENOMIC DNA]</scope>
    <source>
        <strain evidence="9 10">DSM 24482</strain>
    </source>
</reference>
<dbReference type="InterPro" id="IPR051795">
    <property type="entry name" value="Glycosyl_Hydrlase_43"/>
</dbReference>
<evidence type="ECO:0000256" key="2">
    <source>
        <dbReference type="ARBA" id="ARBA00022801"/>
    </source>
</evidence>
<sequence length="494" mass="51908">MAAQPRSDVLPATRLPARPLLPGYHPDPTVCRVGSTYVLACSSFEHAPGVPLFRSTDLVTWEPVGHALTRPTQLRLDGVGPSGGIYAPTLRHHDGRFWLVTTNVSDGPGHLLVTADDPAGPWSEPVRIPGAGGIDPDLAWDDDGTCYLTWSDAGIRQAVLDPATGRLLTEPRLLWSGAGGKDVEGPHLHRVDGRWYLLAAEGGTAQGHAVVVARADAPDGPYEGWAGNPVLTARGTASPVQSTGHADLVRRPDGTWAMVFLGVRPAGSFPGWHVLGRETFAVDVVWVDGWPHPATPVQPAAAPRVVVGLDAEGPGSSWVGAGVFPADVLHRADARWVVTGPGPRTFVGVRQERTATTTRARVDASAGAGGLELRIDPRHALTLEVDGGRVRALARVGSVTSVLGEAPHTPATVLEIDVHPSPAPVHSREHGPDEVVAAVDGPEGRVVLGTLDGRYLSTEVAGGFTGRTVGLVRERGELTVLAFEHVGHAEPDPA</sequence>
<keyword evidence="8" id="KW-0645">Protease</keyword>
<dbReference type="RefSeq" id="WP_140459412.1">
    <property type="nucleotide sequence ID" value="NZ_BAABFI010000008.1"/>
</dbReference>
<feature type="domain" description="Beta-xylosidase C-terminal Concanavalin A-like" evidence="7">
    <location>
        <begin position="344"/>
        <end position="472"/>
    </location>
</feature>
<dbReference type="InterPro" id="IPR041542">
    <property type="entry name" value="GH43_C2"/>
</dbReference>